<sequence length="428" mass="43946">MIVVALAFLVLMALGVPIVLAIGSVAALYVLVAVDVPIVVVAHRFYTGLNNFTLLAIPFFVLSGLLMEAGGLSRRIVDFASALVGWVRGGLLMVAVVASTALAAMSGSGSADAAAVTTVLQAELRKRNYDIDFAAALIAGSATLAQIIPPSLMLVVIAVQNNLSVGALFLAGVLPGLLACALLMLVAYRHALGKPELAAAVEPFSASRVGTTFVAALPAMGMAVLILGGIIGGVMTPTEAAGAAVVYALAIGMLVHRELKPRMLPAILVRAATFSAGLLLLVATANILNWLAATSGDIDRLAAWLGSVLTTKLAFLVAVNVVLMLLGMFVEGIALILLLGSVLVTLAGAFGIDPHQMAVIIVFNCAIGLITPPFGATLFVAAIVAGRPFVAVARRAFMPWLALTIALVALSAFPLLSLGLPRLMGFID</sequence>
<feature type="transmembrane region" description="Helical" evidence="7">
    <location>
        <begin position="304"/>
        <end position="326"/>
    </location>
</feature>
<evidence type="ECO:0000259" key="8">
    <source>
        <dbReference type="Pfam" id="PF06808"/>
    </source>
</evidence>
<feature type="transmembrane region" description="Helical" evidence="7">
    <location>
        <begin position="79"/>
        <end position="104"/>
    </location>
</feature>
<dbReference type="InterPro" id="IPR010656">
    <property type="entry name" value="DctM"/>
</dbReference>
<accession>A0A917Q621</accession>
<evidence type="ECO:0000256" key="2">
    <source>
        <dbReference type="ARBA" id="ARBA00022475"/>
    </source>
</evidence>
<dbReference type="InterPro" id="IPR004681">
    <property type="entry name" value="TRAP_DctM"/>
</dbReference>
<evidence type="ECO:0000256" key="5">
    <source>
        <dbReference type="ARBA" id="ARBA00022989"/>
    </source>
</evidence>
<keyword evidence="4 7" id="KW-0812">Transmembrane</keyword>
<organism evidence="9 10">
    <name type="scientific">Salinarimonas ramus</name>
    <dbReference type="NCBI Taxonomy" id="690164"/>
    <lineage>
        <taxon>Bacteria</taxon>
        <taxon>Pseudomonadati</taxon>
        <taxon>Pseudomonadota</taxon>
        <taxon>Alphaproteobacteria</taxon>
        <taxon>Hyphomicrobiales</taxon>
        <taxon>Salinarimonadaceae</taxon>
        <taxon>Salinarimonas</taxon>
    </lineage>
</organism>
<evidence type="ECO:0000313" key="9">
    <source>
        <dbReference type="EMBL" id="GGK20708.1"/>
    </source>
</evidence>
<evidence type="ECO:0000256" key="3">
    <source>
        <dbReference type="ARBA" id="ARBA00022519"/>
    </source>
</evidence>
<dbReference type="AlphaFoldDB" id="A0A917Q621"/>
<name>A0A917Q621_9HYPH</name>
<dbReference type="GO" id="GO:0022857">
    <property type="term" value="F:transmembrane transporter activity"/>
    <property type="evidence" value="ECO:0007669"/>
    <property type="project" value="UniProtKB-UniRule"/>
</dbReference>
<evidence type="ECO:0000256" key="1">
    <source>
        <dbReference type="ARBA" id="ARBA00004429"/>
    </source>
</evidence>
<evidence type="ECO:0000256" key="7">
    <source>
        <dbReference type="RuleBase" id="RU369079"/>
    </source>
</evidence>
<feature type="transmembrane region" description="Helical" evidence="7">
    <location>
        <begin position="133"/>
        <end position="159"/>
    </location>
</feature>
<dbReference type="PIRSF" id="PIRSF006066">
    <property type="entry name" value="HI0050"/>
    <property type="match status" value="1"/>
</dbReference>
<keyword evidence="10" id="KW-1185">Reference proteome</keyword>
<feature type="transmembrane region" description="Helical" evidence="7">
    <location>
        <begin position="268"/>
        <end position="292"/>
    </location>
</feature>
<dbReference type="RefSeq" id="WP_188909012.1">
    <property type="nucleotide sequence ID" value="NZ_BMMF01000001.1"/>
</dbReference>
<feature type="transmembrane region" description="Helical" evidence="7">
    <location>
        <begin position="49"/>
        <end position="67"/>
    </location>
</feature>
<gene>
    <name evidence="9" type="ORF">GCM10011322_04260</name>
</gene>
<dbReference type="EMBL" id="BMMF01000001">
    <property type="protein sequence ID" value="GGK20708.1"/>
    <property type="molecule type" value="Genomic_DNA"/>
</dbReference>
<feature type="transmembrane region" description="Helical" evidence="7">
    <location>
        <begin position="333"/>
        <end position="352"/>
    </location>
</feature>
<dbReference type="Pfam" id="PF06808">
    <property type="entry name" value="DctM"/>
    <property type="match status" value="1"/>
</dbReference>
<keyword evidence="3 7" id="KW-0997">Cell inner membrane</keyword>
<feature type="transmembrane region" description="Helical" evidence="7">
    <location>
        <begin position="358"/>
        <end position="385"/>
    </location>
</feature>
<feature type="transmembrane region" description="Helical" evidence="7">
    <location>
        <begin position="165"/>
        <end position="188"/>
    </location>
</feature>
<protein>
    <recommendedName>
        <fullName evidence="7">TRAP transporter large permease protein</fullName>
    </recommendedName>
</protein>
<comment type="subcellular location">
    <subcellularLocation>
        <location evidence="1 7">Cell inner membrane</location>
        <topology evidence="1 7">Multi-pass membrane protein</topology>
    </subcellularLocation>
</comment>
<evidence type="ECO:0000256" key="4">
    <source>
        <dbReference type="ARBA" id="ARBA00022692"/>
    </source>
</evidence>
<comment type="similarity">
    <text evidence="7">Belongs to the TRAP transporter large permease family.</text>
</comment>
<keyword evidence="6 7" id="KW-0472">Membrane</keyword>
<dbReference type="PANTHER" id="PTHR33362">
    <property type="entry name" value="SIALIC ACID TRAP TRANSPORTER PERMEASE PROTEIN SIAT-RELATED"/>
    <property type="match status" value="1"/>
</dbReference>
<evidence type="ECO:0000313" key="10">
    <source>
        <dbReference type="Proteomes" id="UP000600449"/>
    </source>
</evidence>
<comment type="subunit">
    <text evidence="7">The complex comprises the extracytoplasmic solute receptor protein and the two transmembrane proteins.</text>
</comment>
<dbReference type="GO" id="GO:0005886">
    <property type="term" value="C:plasma membrane"/>
    <property type="evidence" value="ECO:0007669"/>
    <property type="project" value="UniProtKB-SubCell"/>
</dbReference>
<keyword evidence="2" id="KW-1003">Cell membrane</keyword>
<comment type="caution">
    <text evidence="9">The sequence shown here is derived from an EMBL/GenBank/DDBJ whole genome shotgun (WGS) entry which is preliminary data.</text>
</comment>
<feature type="domain" description="TRAP C4-dicarboxylate transport system permease DctM subunit" evidence="8">
    <location>
        <begin position="7"/>
        <end position="414"/>
    </location>
</feature>
<dbReference type="NCBIfam" id="TIGR00786">
    <property type="entry name" value="dctM"/>
    <property type="match status" value="1"/>
</dbReference>
<reference evidence="9 10" key="1">
    <citation type="journal article" date="2014" name="Int. J. Syst. Evol. Microbiol.">
        <title>Complete genome sequence of Corynebacterium casei LMG S-19264T (=DSM 44701T), isolated from a smear-ripened cheese.</title>
        <authorList>
            <consortium name="US DOE Joint Genome Institute (JGI-PGF)"/>
            <person name="Walter F."/>
            <person name="Albersmeier A."/>
            <person name="Kalinowski J."/>
            <person name="Ruckert C."/>
        </authorList>
    </citation>
    <scope>NUCLEOTIDE SEQUENCE [LARGE SCALE GENOMIC DNA]</scope>
    <source>
        <strain evidence="9 10">CGMCC 1.9161</strain>
    </source>
</reference>
<dbReference type="PANTHER" id="PTHR33362:SF2">
    <property type="entry name" value="TRAP TRANSPORTER LARGE PERMEASE PROTEIN"/>
    <property type="match status" value="1"/>
</dbReference>
<comment type="function">
    <text evidence="7">Part of the tripartite ATP-independent periplasmic (TRAP) transport system.</text>
</comment>
<evidence type="ECO:0000256" key="6">
    <source>
        <dbReference type="ARBA" id="ARBA00023136"/>
    </source>
</evidence>
<feature type="transmembrane region" description="Helical" evidence="7">
    <location>
        <begin position="209"/>
        <end position="234"/>
    </location>
</feature>
<keyword evidence="7" id="KW-0813">Transport</keyword>
<keyword evidence="5 7" id="KW-1133">Transmembrane helix</keyword>
<proteinExistence type="inferred from homology"/>
<feature type="transmembrane region" description="Helical" evidence="7">
    <location>
        <begin position="397"/>
        <end position="420"/>
    </location>
</feature>
<dbReference type="Proteomes" id="UP000600449">
    <property type="component" value="Unassembled WGS sequence"/>
</dbReference>
<feature type="transmembrane region" description="Helical" evidence="7">
    <location>
        <begin position="240"/>
        <end position="256"/>
    </location>
</feature>